<comment type="caution">
    <text evidence="5">The sequence shown here is derived from an EMBL/GenBank/DDBJ whole genome shotgun (WGS) entry which is preliminary data.</text>
</comment>
<dbReference type="GeneID" id="93481862"/>
<keyword evidence="3 5" id="KW-0067">ATP-binding</keyword>
<evidence type="ECO:0000313" key="5">
    <source>
        <dbReference type="EMBL" id="EEX68430.1"/>
    </source>
</evidence>
<dbReference type="InterPro" id="IPR027417">
    <property type="entry name" value="P-loop_NTPase"/>
</dbReference>
<dbReference type="Pfam" id="PF00005">
    <property type="entry name" value="ABC_tran"/>
    <property type="match status" value="1"/>
</dbReference>
<dbReference type="PANTHER" id="PTHR42781">
    <property type="entry name" value="SPERMIDINE/PUTRESCINE IMPORT ATP-BINDING PROTEIN POTA"/>
    <property type="match status" value="1"/>
</dbReference>
<dbReference type="AlphaFoldDB" id="C9KNT4"/>
<keyword evidence="2" id="KW-0547">Nucleotide-binding</keyword>
<reference evidence="5" key="1">
    <citation type="submission" date="2009-09" db="EMBL/GenBank/DDBJ databases">
        <authorList>
            <person name="Weinstock G."/>
            <person name="Sodergren E."/>
            <person name="Clifton S."/>
            <person name="Fulton L."/>
            <person name="Fulton B."/>
            <person name="Courtney L."/>
            <person name="Fronick C."/>
            <person name="Harrison M."/>
            <person name="Strong C."/>
            <person name="Farmer C."/>
            <person name="Delahaunty K."/>
            <person name="Markovic C."/>
            <person name="Hall O."/>
            <person name="Minx P."/>
            <person name="Tomlinson C."/>
            <person name="Mitreva M."/>
            <person name="Nelson J."/>
            <person name="Hou S."/>
            <person name="Wollam A."/>
            <person name="Pepin K.H."/>
            <person name="Johnson M."/>
            <person name="Bhonagiri V."/>
            <person name="Nash W.E."/>
            <person name="Warren W."/>
            <person name="Chinwalla A."/>
            <person name="Mardis E.R."/>
            <person name="Wilson R.K."/>
        </authorList>
    </citation>
    <scope>NUCLEOTIDE SEQUENCE [LARGE SCALE GENOMIC DNA]</scope>
    <source>
        <strain evidence="5">DSM 20544</strain>
    </source>
</reference>
<dbReference type="InterPro" id="IPR017871">
    <property type="entry name" value="ABC_transporter-like_CS"/>
</dbReference>
<dbReference type="PROSITE" id="PS00211">
    <property type="entry name" value="ABC_TRANSPORTER_1"/>
    <property type="match status" value="1"/>
</dbReference>
<evidence type="ECO:0000256" key="2">
    <source>
        <dbReference type="ARBA" id="ARBA00022741"/>
    </source>
</evidence>
<organism evidence="5 6">
    <name type="scientific">Mitsuokella multacida DSM 20544</name>
    <dbReference type="NCBI Taxonomy" id="500635"/>
    <lineage>
        <taxon>Bacteria</taxon>
        <taxon>Bacillati</taxon>
        <taxon>Bacillota</taxon>
        <taxon>Negativicutes</taxon>
        <taxon>Selenomonadales</taxon>
        <taxon>Selenomonadaceae</taxon>
        <taxon>Mitsuokella</taxon>
    </lineage>
</organism>
<keyword evidence="6" id="KW-1185">Reference proteome</keyword>
<protein>
    <submittedName>
        <fullName evidence="5">ABC transporter, ATP-binding protein</fullName>
    </submittedName>
</protein>
<dbReference type="EMBL" id="ABWK02000018">
    <property type="protein sequence ID" value="EEX68430.1"/>
    <property type="molecule type" value="Genomic_DNA"/>
</dbReference>
<dbReference type="PROSITE" id="PS50893">
    <property type="entry name" value="ABC_TRANSPORTER_2"/>
    <property type="match status" value="1"/>
</dbReference>
<dbReference type="SUPFAM" id="SSF52540">
    <property type="entry name" value="P-loop containing nucleoside triphosphate hydrolases"/>
    <property type="match status" value="1"/>
</dbReference>
<dbReference type="Gene3D" id="3.40.50.300">
    <property type="entry name" value="P-loop containing nucleotide triphosphate hydrolases"/>
    <property type="match status" value="1"/>
</dbReference>
<dbReference type="PATRIC" id="fig|500635.8.peg.1572"/>
<dbReference type="InterPro" id="IPR050093">
    <property type="entry name" value="ABC_SmlMolc_Importer"/>
</dbReference>
<dbReference type="Proteomes" id="UP000003671">
    <property type="component" value="Unassembled WGS sequence"/>
</dbReference>
<feature type="domain" description="ABC transporter" evidence="4">
    <location>
        <begin position="1"/>
        <end position="232"/>
    </location>
</feature>
<dbReference type="eggNOG" id="COG1118">
    <property type="taxonomic scope" value="Bacteria"/>
</dbReference>
<dbReference type="HOGENOM" id="CLU_000604_1_1_9"/>
<dbReference type="GO" id="GO:0016887">
    <property type="term" value="F:ATP hydrolysis activity"/>
    <property type="evidence" value="ECO:0007669"/>
    <property type="project" value="InterPro"/>
</dbReference>
<accession>C9KNT4</accession>
<proteinExistence type="predicted"/>
<dbReference type="PANTHER" id="PTHR42781:SF4">
    <property type="entry name" value="SPERMIDINE_PUTRESCINE IMPORT ATP-BINDING PROTEIN POTA"/>
    <property type="match status" value="1"/>
</dbReference>
<gene>
    <name evidence="5" type="ORF">MITSMUL_04886</name>
</gene>
<evidence type="ECO:0000259" key="4">
    <source>
        <dbReference type="PROSITE" id="PS50893"/>
    </source>
</evidence>
<evidence type="ECO:0000256" key="1">
    <source>
        <dbReference type="ARBA" id="ARBA00022448"/>
    </source>
</evidence>
<name>C9KNT4_9FIRM</name>
<dbReference type="SMART" id="SM00382">
    <property type="entry name" value="AAA"/>
    <property type="match status" value="1"/>
</dbReference>
<dbReference type="InterPro" id="IPR003439">
    <property type="entry name" value="ABC_transporter-like_ATP-bd"/>
</dbReference>
<dbReference type="STRING" id="500635.MITSMUL_04886"/>
<dbReference type="RefSeq" id="WP_005841799.1">
    <property type="nucleotide sequence ID" value="NZ_GG697142.2"/>
</dbReference>
<dbReference type="InterPro" id="IPR003593">
    <property type="entry name" value="AAA+_ATPase"/>
</dbReference>
<keyword evidence="1" id="KW-0813">Transport</keyword>
<evidence type="ECO:0000256" key="3">
    <source>
        <dbReference type="ARBA" id="ARBA00022840"/>
    </source>
</evidence>
<dbReference type="GO" id="GO:0005524">
    <property type="term" value="F:ATP binding"/>
    <property type="evidence" value="ECO:0007669"/>
    <property type="project" value="UniProtKB-KW"/>
</dbReference>
<evidence type="ECO:0000313" key="6">
    <source>
        <dbReference type="Proteomes" id="UP000003671"/>
    </source>
</evidence>
<sequence>MELDVKIEKELRNFTLRADFSLRDEVFALLGASGCGKSMTLKCIAGLERPDRGRIVLDGEVLFDSEQGIDLPPQKRRVGYLFQNFALFPNMTIADNIRFVARGTRQQREERVRENLARFALAELGNAYPTELSGGQQQRAALARILASDAKILLLDEPFSALDHYLKWKLELELREVLRAYDGAALLVSHDRGEVYRMASRAAVIDRGQMQAVHTRDELFENPRTLAATLLTGCKNVSKAERLDAHHIRAEDWQLTLTVTDGEPQQVAYAGLRAHFLKYREGTENPEKNIFSMEVTDVIEDTFSYLVMIRRAGHEAASIRWELPKEEWRAIEAPRLSVYFPPEKIMLMES</sequence>